<evidence type="ECO:0000313" key="3">
    <source>
        <dbReference type="Proteomes" id="UP000620075"/>
    </source>
</evidence>
<dbReference type="RefSeq" id="WP_338176042.1">
    <property type="nucleotide sequence ID" value="NZ_JAEKNQ010000005.1"/>
</dbReference>
<feature type="region of interest" description="Disordered" evidence="1">
    <location>
        <begin position="131"/>
        <end position="150"/>
    </location>
</feature>
<gene>
    <name evidence="2" type="ORF">JF888_00570</name>
</gene>
<comment type="caution">
    <text evidence="2">The sequence shown here is derived from an EMBL/GenBank/DDBJ whole genome shotgun (WGS) entry which is preliminary data.</text>
</comment>
<accession>A0A934NAQ3</accession>
<dbReference type="Proteomes" id="UP000620075">
    <property type="component" value="Unassembled WGS sequence"/>
</dbReference>
<evidence type="ECO:0000256" key="1">
    <source>
        <dbReference type="SAM" id="MobiDB-lite"/>
    </source>
</evidence>
<reference evidence="2 3" key="1">
    <citation type="submission" date="2020-10" db="EMBL/GenBank/DDBJ databases">
        <title>Ca. Dormibacterota MAGs.</title>
        <authorList>
            <person name="Montgomery K."/>
        </authorList>
    </citation>
    <scope>NUCLEOTIDE SEQUENCE [LARGE SCALE GENOMIC DNA]</scope>
    <source>
        <strain evidence="2">SC8811_S16_3</strain>
    </source>
</reference>
<organism evidence="2 3">
    <name type="scientific">Candidatus Dormiibacter inghamiae</name>
    <dbReference type="NCBI Taxonomy" id="3127013"/>
    <lineage>
        <taxon>Bacteria</taxon>
        <taxon>Bacillati</taxon>
        <taxon>Candidatus Dormiibacterota</taxon>
        <taxon>Candidatus Dormibacteria</taxon>
        <taxon>Candidatus Dormibacterales</taxon>
        <taxon>Candidatus Dormibacteraceae</taxon>
        <taxon>Candidatus Dormiibacter</taxon>
    </lineage>
</organism>
<name>A0A934NAQ3_9BACT</name>
<sequence length="150" mass="16738">MPTSAAPAVQEVPDGLSRPYTVTGSRVFTTLTNDHHLALARAVKAYRAGCRSRWAPVVLMLMAPVVEGRMSDLHPVRPAISADDIRQQLLQEVLEAALSMPLPKDPLVLQRAILLRATQAVRRRLTRELCRQGKQEPPVEEDDEELEEEL</sequence>
<protein>
    <submittedName>
        <fullName evidence="2">Uncharacterized protein</fullName>
    </submittedName>
</protein>
<dbReference type="AlphaFoldDB" id="A0A934NAQ3"/>
<evidence type="ECO:0000313" key="2">
    <source>
        <dbReference type="EMBL" id="MBJ7601686.1"/>
    </source>
</evidence>
<feature type="compositionally biased region" description="Acidic residues" evidence="1">
    <location>
        <begin position="138"/>
        <end position="150"/>
    </location>
</feature>
<dbReference type="EMBL" id="JAEKNQ010000005">
    <property type="protein sequence ID" value="MBJ7601686.1"/>
    <property type="molecule type" value="Genomic_DNA"/>
</dbReference>
<proteinExistence type="predicted"/>